<dbReference type="NCBIfam" id="TIGR02532">
    <property type="entry name" value="IV_pilin_GFxxxE"/>
    <property type="match status" value="1"/>
</dbReference>
<dbReference type="PIRSF" id="PIRSF004525">
    <property type="entry name" value="Pilin_peptidase-dep_B_prd"/>
    <property type="match status" value="1"/>
</dbReference>
<dbReference type="InterPro" id="IPR012902">
    <property type="entry name" value="N_methyl_site"/>
</dbReference>
<gene>
    <name evidence="2" type="ORF">D0Y53_00600</name>
</gene>
<evidence type="ECO:0000313" key="2">
    <source>
        <dbReference type="EMBL" id="RFP62358.1"/>
    </source>
</evidence>
<proteinExistence type="predicted"/>
<dbReference type="Proteomes" id="UP000262917">
    <property type="component" value="Unassembled WGS sequence"/>
</dbReference>
<keyword evidence="1" id="KW-0812">Transmembrane</keyword>
<dbReference type="Pfam" id="PF07963">
    <property type="entry name" value="N_methyl"/>
    <property type="match status" value="1"/>
</dbReference>
<dbReference type="EMBL" id="QVPD01000001">
    <property type="protein sequence ID" value="RFP62358.1"/>
    <property type="molecule type" value="Genomic_DNA"/>
</dbReference>
<dbReference type="InterPro" id="IPR045584">
    <property type="entry name" value="Pilin-like"/>
</dbReference>
<organism evidence="2 3">
    <name type="scientific">Cognatiluteimonas weifangensis</name>
    <dbReference type="NCBI Taxonomy" id="2303539"/>
    <lineage>
        <taxon>Bacteria</taxon>
        <taxon>Pseudomonadati</taxon>
        <taxon>Pseudomonadota</taxon>
        <taxon>Gammaproteobacteria</taxon>
        <taxon>Lysobacterales</taxon>
        <taxon>Lysobacteraceae</taxon>
        <taxon>Cognatiluteimonas</taxon>
    </lineage>
</organism>
<evidence type="ECO:0000256" key="1">
    <source>
        <dbReference type="SAM" id="Phobius"/>
    </source>
</evidence>
<dbReference type="OrthoDB" id="5298127at2"/>
<keyword evidence="1" id="KW-0472">Membrane</keyword>
<dbReference type="InterPro" id="IPR016419">
    <property type="entry name" value="Prepilin_Pept-dep_B_prd"/>
</dbReference>
<protein>
    <submittedName>
        <fullName evidence="2">Prepilin-type N-terminal cleavage/methylation domain-containing protein</fullName>
    </submittedName>
</protein>
<name>A0A372DS14_9GAMM</name>
<feature type="transmembrane region" description="Helical" evidence="1">
    <location>
        <begin position="12"/>
        <end position="39"/>
    </location>
</feature>
<accession>A0A372DS14</accession>
<dbReference type="PROSITE" id="PS00409">
    <property type="entry name" value="PROKAR_NTER_METHYL"/>
    <property type="match status" value="1"/>
</dbReference>
<reference evidence="2 3" key="1">
    <citation type="submission" date="2018-08" db="EMBL/GenBank/DDBJ databases">
        <title>Lysobacter weifangensis sp. nov., a new member of the family 'Xanthomonadaceae', isolated from soil in a farmland.</title>
        <authorList>
            <person name="Zhao H."/>
        </authorList>
    </citation>
    <scope>NUCLEOTIDE SEQUENCE [LARGE SCALE GENOMIC DNA]</scope>
    <source>
        <strain evidence="2 3">WF-2</strain>
    </source>
</reference>
<dbReference type="RefSeq" id="WP_117201178.1">
    <property type="nucleotide sequence ID" value="NZ_JBHTBK010000013.1"/>
</dbReference>
<keyword evidence="1" id="KW-1133">Transmembrane helix</keyword>
<keyword evidence="3" id="KW-1185">Reference proteome</keyword>
<comment type="caution">
    <text evidence="2">The sequence shown here is derived from an EMBL/GenBank/DDBJ whole genome shotgun (WGS) entry which is preliminary data.</text>
</comment>
<dbReference type="SUPFAM" id="SSF54523">
    <property type="entry name" value="Pili subunits"/>
    <property type="match status" value="1"/>
</dbReference>
<dbReference type="AlphaFoldDB" id="A0A372DS14"/>
<evidence type="ECO:0000313" key="3">
    <source>
        <dbReference type="Proteomes" id="UP000262917"/>
    </source>
</evidence>
<sequence length="209" mass="22317">MLMRSFRDSRRAGGFTLVELMVALVVGLIVVLAAVGFVVSVAKANSENIQVTRLTQELRSLTDVMARDIRRARYVVDPAGLVGAGPAAIDHDAIYPALADGPQSCIQYSYDNPPNLPISTLSHRIRLVGTDVVLKTDADPTAACASTSDGSKLNSSEVQITQLRFNPTSDSSYDIVVKGKLANAPAGSTLAAIEREFRETVFVRSGPVN</sequence>